<evidence type="ECO:0000259" key="4">
    <source>
        <dbReference type="Pfam" id="PF07804"/>
    </source>
</evidence>
<dbReference type="Proteomes" id="UP000198508">
    <property type="component" value="Unassembled WGS sequence"/>
</dbReference>
<reference evidence="7" key="1">
    <citation type="submission" date="2016-10" db="EMBL/GenBank/DDBJ databases">
        <authorList>
            <person name="Varghese N."/>
            <person name="Submissions S."/>
        </authorList>
    </citation>
    <scope>NUCLEOTIDE SEQUENCE [LARGE SCALE GENOMIC DNA]</scope>
    <source>
        <strain evidence="7">NLAE-zl-G277</strain>
    </source>
</reference>
<dbReference type="GO" id="GO:0005829">
    <property type="term" value="C:cytosol"/>
    <property type="evidence" value="ECO:0007669"/>
    <property type="project" value="TreeGrafter"/>
</dbReference>
<gene>
    <name evidence="6" type="ORF">SAMN05216313_12749</name>
</gene>
<evidence type="ECO:0000256" key="2">
    <source>
        <dbReference type="ARBA" id="ARBA00022679"/>
    </source>
</evidence>
<dbReference type="EMBL" id="FOIM01000027">
    <property type="protein sequence ID" value="SEU06091.1"/>
    <property type="molecule type" value="Genomic_DNA"/>
</dbReference>
<dbReference type="PANTHER" id="PTHR37419:SF8">
    <property type="entry name" value="TOXIN YJJJ"/>
    <property type="match status" value="1"/>
</dbReference>
<keyword evidence="3 6" id="KW-0418">Kinase</keyword>
<dbReference type="GeneID" id="93280978"/>
<dbReference type="InterPro" id="IPR012893">
    <property type="entry name" value="HipA-like_C"/>
</dbReference>
<evidence type="ECO:0000259" key="5">
    <source>
        <dbReference type="Pfam" id="PF13657"/>
    </source>
</evidence>
<dbReference type="GO" id="GO:0004674">
    <property type="term" value="F:protein serine/threonine kinase activity"/>
    <property type="evidence" value="ECO:0007669"/>
    <property type="project" value="TreeGrafter"/>
</dbReference>
<keyword evidence="2" id="KW-0808">Transferase</keyword>
<accession>A0A1I0J845</accession>
<sequence>MRTINHLNVYCRGRKVGTMALYKERFGAFEYDKEWLIDGFAISPFSLPLEQKVFIPKIDPFEGIFGVFADSLPDGWGRLLVDRLMQKNHVDPKTLGNLERLAIVGATGMGALSYEPDYHFGSDEVCQDLDRMAEECAKILKRQSSDHLDELFVMGGSSGGARPKIFTQIDGEEWIIKFPSHRDDPELGKQEYNYSLCAKQCGIEMTETRLFSSKQCAGYFGTKRFDRTNTSEIDGGIQKIPMISVSGLLETSHRIPNLDYSILMKLTLELTKDFGEVEKLFRLMCFNIFAHNRDDHSSNFSFLYSEEEDRWRLSPAYDLTYSSPIGGEHATTVFGNGVNPGMGEILAIAGEIGIKETRAKRIANDIRECVDTHLSTYLTNTSGTPHGFVV</sequence>
<evidence type="ECO:0000313" key="6">
    <source>
        <dbReference type="EMBL" id="SEU06091.1"/>
    </source>
</evidence>
<dbReference type="Gene3D" id="1.10.1070.20">
    <property type="match status" value="1"/>
</dbReference>
<protein>
    <submittedName>
        <fullName evidence="6">Serine/threonine-protein kinase HipA</fullName>
    </submittedName>
</protein>
<dbReference type="Pfam" id="PF13657">
    <property type="entry name" value="Couple_hipA"/>
    <property type="match status" value="1"/>
</dbReference>
<organism evidence="6 7">
    <name type="scientific">Enterocloster lavalensis</name>
    <dbReference type="NCBI Taxonomy" id="460384"/>
    <lineage>
        <taxon>Bacteria</taxon>
        <taxon>Bacillati</taxon>
        <taxon>Bacillota</taxon>
        <taxon>Clostridia</taxon>
        <taxon>Lachnospirales</taxon>
        <taxon>Lachnospiraceae</taxon>
        <taxon>Enterocloster</taxon>
    </lineage>
</organism>
<proteinExistence type="inferred from homology"/>
<feature type="domain" description="HipA N-terminal subdomain 1" evidence="5">
    <location>
        <begin position="7"/>
        <end position="114"/>
    </location>
</feature>
<evidence type="ECO:0000313" key="7">
    <source>
        <dbReference type="Proteomes" id="UP000198508"/>
    </source>
</evidence>
<dbReference type="AlphaFoldDB" id="A0A1I0J845"/>
<evidence type="ECO:0000256" key="1">
    <source>
        <dbReference type="ARBA" id="ARBA00010164"/>
    </source>
</evidence>
<feature type="domain" description="HipA-like C-terminal" evidence="4">
    <location>
        <begin position="157"/>
        <end position="371"/>
    </location>
</feature>
<dbReference type="PANTHER" id="PTHR37419">
    <property type="entry name" value="SERINE/THREONINE-PROTEIN KINASE TOXIN HIPA"/>
    <property type="match status" value="1"/>
</dbReference>
<keyword evidence="7" id="KW-1185">Reference proteome</keyword>
<dbReference type="InterPro" id="IPR017508">
    <property type="entry name" value="HipA_N1"/>
</dbReference>
<evidence type="ECO:0000256" key="3">
    <source>
        <dbReference type="ARBA" id="ARBA00022777"/>
    </source>
</evidence>
<name>A0A1I0J845_9FIRM</name>
<dbReference type="InterPro" id="IPR052028">
    <property type="entry name" value="HipA_Ser/Thr_kinase"/>
</dbReference>
<dbReference type="RefSeq" id="WP_092368497.1">
    <property type="nucleotide sequence ID" value="NZ_FOIM01000027.1"/>
</dbReference>
<comment type="similarity">
    <text evidence="1">Belongs to the HipA Ser/Thr kinase family.</text>
</comment>
<dbReference type="Pfam" id="PF07804">
    <property type="entry name" value="HipA_C"/>
    <property type="match status" value="1"/>
</dbReference>
<dbReference type="STRING" id="460384.SAMN05216313_12749"/>